<dbReference type="InterPro" id="IPR053876">
    <property type="entry name" value="Phage_int_M"/>
</dbReference>
<evidence type="ECO:0000256" key="6">
    <source>
        <dbReference type="SAM" id="MobiDB-lite"/>
    </source>
</evidence>
<dbReference type="InterPro" id="IPR025166">
    <property type="entry name" value="Integrase_DNA_bind_dom"/>
</dbReference>
<name>A0ABW3Z279_MYCRA</name>
<sequence>MPLNDTQIRNLKPQAKPTKHSDSGGLFLFVSPQGSKLWRLAYRFDGKQKLLSFGPYPTVSLADARQKRDAAKKLLAANVDPSAQAKIEKLQRQTATANTFNDLADEFLAKIKKEGRAEATLTKVRWLLDLVRPALGKRPIAEITSAEILAPLRKIEAAGNYESARRARSTIGQVFRYAIATARAENDPTGGLKGALINPVVAHRAALTERKAFGGLIRAVWEYEGAPETLHGLMLMAYLYPRPGELRQAEWPEIDLQNAVWTIPAARAKMRREHKKPLPPQAVAILRTQHGLTGDGKFVFPSIKSRLRPISENTLNGALRRLGFTKSEMTSHGFRASASSILNESGKWSAGAIEAELAHIGADKVRRAYHRAVYWDERVEMAAWWADEIDATRDDAPGVVIMPHAYATLPAGGRCHVAVVDEDIVLSLPRSRAVLVSRLDPANPPKMPSGVRGWSEGGDRQLQAFFDLHGARKMLWEASENGTRVPTLPALRAAGLTPQVAKLAASIEYGRSEGVKAALEIELEKGGDADESRPCFQRHRPRTH</sequence>
<dbReference type="Gene3D" id="1.10.150.130">
    <property type="match status" value="1"/>
</dbReference>
<dbReference type="Proteomes" id="UP001597173">
    <property type="component" value="Unassembled WGS sequence"/>
</dbReference>
<evidence type="ECO:0000256" key="2">
    <source>
        <dbReference type="ARBA" id="ARBA00022908"/>
    </source>
</evidence>
<feature type="domain" description="Core-binding (CB)" evidence="8">
    <location>
        <begin position="98"/>
        <end position="179"/>
    </location>
</feature>
<dbReference type="InterPro" id="IPR010998">
    <property type="entry name" value="Integrase_recombinase_N"/>
</dbReference>
<dbReference type="Pfam" id="PF00589">
    <property type="entry name" value="Phage_integrase"/>
    <property type="match status" value="1"/>
</dbReference>
<dbReference type="Pfam" id="PF13356">
    <property type="entry name" value="Arm-DNA-bind_3"/>
    <property type="match status" value="1"/>
</dbReference>
<dbReference type="EMBL" id="JBHTNF010000025">
    <property type="protein sequence ID" value="MFD1330357.1"/>
    <property type="molecule type" value="Genomic_DNA"/>
</dbReference>
<evidence type="ECO:0000313" key="9">
    <source>
        <dbReference type="EMBL" id="MFD1330357.1"/>
    </source>
</evidence>
<comment type="similarity">
    <text evidence="1">Belongs to the 'phage' integrase family.</text>
</comment>
<feature type="domain" description="Tyr recombinase" evidence="7">
    <location>
        <begin position="202"/>
        <end position="383"/>
    </location>
</feature>
<feature type="region of interest" description="Disordered" evidence="6">
    <location>
        <begin position="1"/>
        <end position="23"/>
    </location>
</feature>
<comment type="caution">
    <text evidence="9">The sequence shown here is derived from an EMBL/GenBank/DDBJ whole genome shotgun (WGS) entry which is preliminary data.</text>
</comment>
<evidence type="ECO:0000259" key="7">
    <source>
        <dbReference type="PROSITE" id="PS51898"/>
    </source>
</evidence>
<dbReference type="InterPro" id="IPR038488">
    <property type="entry name" value="Integrase_DNA-bd_sf"/>
</dbReference>
<gene>
    <name evidence="9" type="ORF">ACFQ33_20930</name>
</gene>
<dbReference type="InterPro" id="IPR044068">
    <property type="entry name" value="CB"/>
</dbReference>
<dbReference type="InterPro" id="IPR050808">
    <property type="entry name" value="Phage_Integrase"/>
</dbReference>
<evidence type="ECO:0000313" key="10">
    <source>
        <dbReference type="Proteomes" id="UP001597173"/>
    </source>
</evidence>
<proteinExistence type="inferred from homology"/>
<dbReference type="Gene3D" id="1.10.443.10">
    <property type="entry name" value="Intergrase catalytic core"/>
    <property type="match status" value="1"/>
</dbReference>
<keyword evidence="10" id="KW-1185">Reference proteome</keyword>
<keyword evidence="3 5" id="KW-0238">DNA-binding</keyword>
<evidence type="ECO:0000256" key="4">
    <source>
        <dbReference type="ARBA" id="ARBA00023172"/>
    </source>
</evidence>
<keyword evidence="2" id="KW-0229">DNA integration</keyword>
<evidence type="ECO:0000256" key="3">
    <source>
        <dbReference type="ARBA" id="ARBA00023125"/>
    </source>
</evidence>
<dbReference type="PANTHER" id="PTHR30629">
    <property type="entry name" value="PROPHAGE INTEGRASE"/>
    <property type="match status" value="1"/>
</dbReference>
<evidence type="ECO:0000256" key="1">
    <source>
        <dbReference type="ARBA" id="ARBA00008857"/>
    </source>
</evidence>
<dbReference type="Gene3D" id="3.30.160.390">
    <property type="entry name" value="Integrase, DNA-binding domain"/>
    <property type="match status" value="1"/>
</dbReference>
<keyword evidence="4" id="KW-0233">DNA recombination</keyword>
<dbReference type="InterPro" id="IPR011010">
    <property type="entry name" value="DNA_brk_join_enz"/>
</dbReference>
<dbReference type="InterPro" id="IPR002104">
    <property type="entry name" value="Integrase_catalytic"/>
</dbReference>
<dbReference type="SUPFAM" id="SSF56349">
    <property type="entry name" value="DNA breaking-rejoining enzymes"/>
    <property type="match status" value="1"/>
</dbReference>
<organism evidence="9 10">
    <name type="scientific">Mycoplana ramosa</name>
    <name type="common">Mycoplana bullata</name>
    <dbReference type="NCBI Taxonomy" id="40837"/>
    <lineage>
        <taxon>Bacteria</taxon>
        <taxon>Pseudomonadati</taxon>
        <taxon>Pseudomonadota</taxon>
        <taxon>Alphaproteobacteria</taxon>
        <taxon>Hyphomicrobiales</taxon>
        <taxon>Rhizobiaceae</taxon>
        <taxon>Mycoplana</taxon>
    </lineage>
</organism>
<dbReference type="RefSeq" id="WP_374841387.1">
    <property type="nucleotide sequence ID" value="NZ_JBHEEW010000028.1"/>
</dbReference>
<dbReference type="PROSITE" id="PS51900">
    <property type="entry name" value="CB"/>
    <property type="match status" value="1"/>
</dbReference>
<reference evidence="10" key="1">
    <citation type="journal article" date="2019" name="Int. J. Syst. Evol. Microbiol.">
        <title>The Global Catalogue of Microorganisms (GCM) 10K type strain sequencing project: providing services to taxonomists for standard genome sequencing and annotation.</title>
        <authorList>
            <consortium name="The Broad Institute Genomics Platform"/>
            <consortium name="The Broad Institute Genome Sequencing Center for Infectious Disease"/>
            <person name="Wu L."/>
            <person name="Ma J."/>
        </authorList>
    </citation>
    <scope>NUCLEOTIDE SEQUENCE [LARGE SCALE GENOMIC DNA]</scope>
    <source>
        <strain evidence="10">CCUG 55609</strain>
    </source>
</reference>
<dbReference type="InterPro" id="IPR013762">
    <property type="entry name" value="Integrase-like_cat_sf"/>
</dbReference>
<dbReference type="PROSITE" id="PS51898">
    <property type="entry name" value="TYR_RECOMBINASE"/>
    <property type="match status" value="1"/>
</dbReference>
<dbReference type="Pfam" id="PF22022">
    <property type="entry name" value="Phage_int_M"/>
    <property type="match status" value="1"/>
</dbReference>
<dbReference type="PANTHER" id="PTHR30629:SF2">
    <property type="entry name" value="PROPHAGE INTEGRASE INTS-RELATED"/>
    <property type="match status" value="1"/>
</dbReference>
<accession>A0ABW3Z279</accession>
<protein>
    <submittedName>
        <fullName evidence="9">Tyrosine-type recombinase/integrase</fullName>
    </submittedName>
</protein>
<dbReference type="CDD" id="cd00801">
    <property type="entry name" value="INT_P4_C"/>
    <property type="match status" value="1"/>
</dbReference>
<evidence type="ECO:0000259" key="8">
    <source>
        <dbReference type="PROSITE" id="PS51900"/>
    </source>
</evidence>
<evidence type="ECO:0000256" key="5">
    <source>
        <dbReference type="PROSITE-ProRule" id="PRU01248"/>
    </source>
</evidence>